<dbReference type="OrthoDB" id="24816at10239"/>
<dbReference type="InterPro" id="IPR041219">
    <property type="entry name" value="Phage_lysozyme2"/>
</dbReference>
<feature type="domain" description="Phage tail lysozyme" evidence="1">
    <location>
        <begin position="37"/>
        <end position="173"/>
    </location>
</feature>
<name>A0A096VL47_9CAUD</name>
<dbReference type="RefSeq" id="YP_009103159.1">
    <property type="nucleotide sequence ID" value="NC_025455.1"/>
</dbReference>
<reference evidence="3" key="1">
    <citation type="submission" date="2012-12" db="EMBL/GenBank/DDBJ databases">
        <title>Genomics of marine cyanopodoviruses.</title>
        <authorList>
            <person name="Huang S."/>
            <person name="Chen F."/>
        </authorList>
    </citation>
    <scope>NUCLEOTIDE SEQUENCE [LARGE SCALE GENOMIC DNA]</scope>
</reference>
<keyword evidence="3" id="KW-1185">Reference proteome</keyword>
<accession>A0A096VL47</accession>
<dbReference type="Gene3D" id="1.10.530.10">
    <property type="match status" value="1"/>
</dbReference>
<dbReference type="EMBL" id="KC310806">
    <property type="protein sequence ID" value="AGK86757.1"/>
    <property type="molecule type" value="Genomic_DNA"/>
</dbReference>
<evidence type="ECO:0000313" key="2">
    <source>
        <dbReference type="EMBL" id="AGK86757.1"/>
    </source>
</evidence>
<organism evidence="2 3">
    <name type="scientific">Synechococcus phage S-CBP2</name>
    <dbReference type="NCBI Taxonomy" id="756277"/>
    <lineage>
        <taxon>Viruses</taxon>
        <taxon>Duplodnaviria</taxon>
        <taxon>Heunggongvirae</taxon>
        <taxon>Uroviricota</taxon>
        <taxon>Caudoviricetes</taxon>
        <taxon>Autographivirales</taxon>
        <taxon>Kembevirus</taxon>
        <taxon>Kembevirus SCBP2</taxon>
    </lineage>
</organism>
<evidence type="ECO:0000313" key="3">
    <source>
        <dbReference type="Proteomes" id="UP000030041"/>
    </source>
</evidence>
<reference evidence="2 3" key="2">
    <citation type="journal article" date="2015" name="PLoS ONE">
        <title>Comparative Genomic and Phylogenomic Analyses Reveal a Conserved Core Genome Shared by Estuarine and Oceanic Cyanopodoviruses.</title>
        <authorList>
            <person name="Huang S."/>
            <person name="Zhang S."/>
            <person name="Jiao N."/>
            <person name="Chen F."/>
        </authorList>
    </citation>
    <scope>NUCLEOTIDE SEQUENCE [LARGE SCALE GENOMIC DNA]</scope>
</reference>
<dbReference type="Pfam" id="PF18013">
    <property type="entry name" value="Phage_lysozyme2"/>
    <property type="match status" value="1"/>
</dbReference>
<dbReference type="KEGG" id="vg:22112077"/>
<gene>
    <name evidence="2" type="ORF">S-CBP2_0051</name>
</gene>
<protein>
    <recommendedName>
        <fullName evidence="1">Phage tail lysozyme domain-containing protein</fullName>
    </recommendedName>
</protein>
<dbReference type="Proteomes" id="UP000030041">
    <property type="component" value="Segment"/>
</dbReference>
<proteinExistence type="predicted"/>
<evidence type="ECO:0000259" key="1">
    <source>
        <dbReference type="Pfam" id="PF18013"/>
    </source>
</evidence>
<sequence>MAPQNKWFAASPNTDYIYKALTDGTVAKLTGGRIPTMNAAQAAGLVGSWLIETGRKDLRNLDVVEAGTGRGRGLSQYTGVRRTPYDKAVKQARAAGQDPNSAQWQIKYFAQEYMNKDLIGWTKVFEKMPKNLKTPGEYAKYFTGSAAEGKGYFRPGVPHTDRRMQAADEVFRHYAAPNRQAPANRPAPAGTPAIKPGPLKQLMNRLGIRGQDQGFAIDKLSRNLGSIAAAPNAGRAIFNSIAPGGNSQWKSLSKADKQAWNTAAGQIGAQFGIAINPPTRNIGLPTKTNVGVNQSFGPKPVNLTIRGVQPGDLGYGTNNTRVGGLPGLREVAQAGIHNYNWKPDKNWNSYTNPHYNVSRSSVHNRAGSNLRGSGGLSTSSGAYSGLSVGGYGSGNSAYRGGSVSYGSGSVATGTGMGSISRGAGW</sequence>
<dbReference type="GeneID" id="22112077"/>